<dbReference type="GO" id="GO:0016020">
    <property type="term" value="C:membrane"/>
    <property type="evidence" value="ECO:0007669"/>
    <property type="project" value="UniProtKB-SubCell"/>
</dbReference>
<evidence type="ECO:0000256" key="3">
    <source>
        <dbReference type="ARBA" id="ARBA00022989"/>
    </source>
</evidence>
<keyword evidence="6" id="KW-0418">Kinase</keyword>
<comment type="caution">
    <text evidence="6">The sequence shown here is derived from an EMBL/GenBank/DDBJ whole genome shotgun (WGS) entry which is preliminary data.</text>
</comment>
<comment type="subcellular location">
    <subcellularLocation>
        <location evidence="1">Membrane</location>
        <topology evidence="1">Multi-pass membrane protein</topology>
    </subcellularLocation>
</comment>
<evidence type="ECO:0000256" key="2">
    <source>
        <dbReference type="ARBA" id="ARBA00022692"/>
    </source>
</evidence>
<evidence type="ECO:0000313" key="7">
    <source>
        <dbReference type="Proteomes" id="UP000652219"/>
    </source>
</evidence>
<feature type="transmembrane region" description="Helical" evidence="5">
    <location>
        <begin position="350"/>
        <end position="371"/>
    </location>
</feature>
<keyword evidence="7" id="KW-1185">Reference proteome</keyword>
<protein>
    <submittedName>
        <fullName evidence="6">Protein kinase</fullName>
    </submittedName>
</protein>
<proteinExistence type="predicted"/>
<dbReference type="SUPFAM" id="SSF144083">
    <property type="entry name" value="Magnesium transport protein CorA, transmembrane region"/>
    <property type="match status" value="1"/>
</dbReference>
<evidence type="ECO:0000256" key="5">
    <source>
        <dbReference type="SAM" id="Phobius"/>
    </source>
</evidence>
<keyword evidence="2 5" id="KW-0812">Transmembrane</keyword>
<keyword evidence="3 5" id="KW-1133">Transmembrane helix</keyword>
<dbReference type="Proteomes" id="UP000652219">
    <property type="component" value="Unassembled WGS sequence"/>
</dbReference>
<feature type="transmembrane region" description="Helical" evidence="5">
    <location>
        <begin position="313"/>
        <end position="338"/>
    </location>
</feature>
<organism evidence="6 7">
    <name type="scientific">Colletotrichum sojae</name>
    <dbReference type="NCBI Taxonomy" id="2175907"/>
    <lineage>
        <taxon>Eukaryota</taxon>
        <taxon>Fungi</taxon>
        <taxon>Dikarya</taxon>
        <taxon>Ascomycota</taxon>
        <taxon>Pezizomycotina</taxon>
        <taxon>Sordariomycetes</taxon>
        <taxon>Hypocreomycetidae</taxon>
        <taxon>Glomerellales</taxon>
        <taxon>Glomerellaceae</taxon>
        <taxon>Colletotrichum</taxon>
        <taxon>Colletotrichum orchidearum species complex</taxon>
    </lineage>
</organism>
<dbReference type="EMBL" id="WIGN01000298">
    <property type="protein sequence ID" value="KAF6801020.1"/>
    <property type="molecule type" value="Genomic_DNA"/>
</dbReference>
<accession>A0A8H6IWG1</accession>
<dbReference type="InterPro" id="IPR045863">
    <property type="entry name" value="CorA_TM1_TM2"/>
</dbReference>
<keyword evidence="4 5" id="KW-0472">Membrane</keyword>
<dbReference type="AlphaFoldDB" id="A0A8H6IWG1"/>
<evidence type="ECO:0000256" key="1">
    <source>
        <dbReference type="ARBA" id="ARBA00004141"/>
    </source>
</evidence>
<name>A0A8H6IWG1_9PEZI</name>
<dbReference type="Gene3D" id="1.20.58.340">
    <property type="entry name" value="Magnesium transport protein CorA, transmembrane region"/>
    <property type="match status" value="1"/>
</dbReference>
<dbReference type="GO" id="GO:0016301">
    <property type="term" value="F:kinase activity"/>
    <property type="evidence" value="ECO:0007669"/>
    <property type="project" value="UniProtKB-KW"/>
</dbReference>
<keyword evidence="6" id="KW-0808">Transferase</keyword>
<reference evidence="6 7" key="1">
    <citation type="journal article" date="2020" name="Phytopathology">
        <title>Genome Sequence Resources of Colletotrichum truncatum, C. plurivorum, C. musicola, and C. sojae: Four Species Pathogenic to Soybean (Glycine max).</title>
        <authorList>
            <person name="Rogerio F."/>
            <person name="Boufleur T.R."/>
            <person name="Ciampi-Guillardi M."/>
            <person name="Sukno S.A."/>
            <person name="Thon M.R."/>
            <person name="Massola Junior N.S."/>
            <person name="Baroncelli R."/>
        </authorList>
    </citation>
    <scope>NUCLEOTIDE SEQUENCE [LARGE SCALE GENOMIC DNA]</scope>
    <source>
        <strain evidence="6 7">LFN0009</strain>
    </source>
</reference>
<evidence type="ECO:0000256" key="4">
    <source>
        <dbReference type="ARBA" id="ARBA00023136"/>
    </source>
</evidence>
<evidence type="ECO:0000313" key="6">
    <source>
        <dbReference type="EMBL" id="KAF6801020.1"/>
    </source>
</evidence>
<sequence length="419" mass="47652">MDWKPEFDSLCSDHDWDSWFAQSSPGGKRPNLKSDYVAIILAARPKDEGEGEGSHNPMLLSYLPVSYRILDRLVTEWSLHGSLVKTINRGHGPVFERTYLTMGNPPQPAIVYNCRSSNDWPGDMSLSMTHFISSNKTHAIAFGCDPKAMIEVSGRLGNAEDALLHPLLLIGIFAEIERKRHIAMVKIRLERLVRTVSILSGSVQEGSDEIEGDGNHINPWLETHHIKNGLENWKSQLLKMTQHADELPTRSWLHHEKEFRDKAEKAGLRVKERLEQIIIDYEEKIRECEMKHTKTNMDIALSTKRDGSQMKSIALLTMVFLPATFVTSMFSMTFFQWIPEDSSQTVSPYIWIYFVVTLGLTFMTVGLWYLFANTKQVTLDDEPDLEKGHGLRKTLSDLSTFTTKTFSTMTSTGPPEKSM</sequence>
<gene>
    <name evidence="6" type="ORF">CSOJ01_12069</name>
</gene>